<reference evidence="1 2" key="1">
    <citation type="submission" date="2014-10" db="EMBL/GenBank/DDBJ databases">
        <title>Genome sequence of Ponticoccus sp. strain UMTAT08 isolated from clonal culture of toxic dinoflagellate Alexandrium tamiyavanichii.</title>
        <authorList>
            <person name="Gan H.Y."/>
            <person name="Muhd D.-D."/>
            <person name="Mohd Noor M.E."/>
            <person name="Yeong Y.S."/>
            <person name="Usup G."/>
        </authorList>
    </citation>
    <scope>NUCLEOTIDE SEQUENCE [LARGE SCALE GENOMIC DNA]</scope>
    <source>
        <strain evidence="1 2">UMTAT08</strain>
    </source>
</reference>
<keyword evidence="2" id="KW-1185">Reference proteome</keyword>
<evidence type="ECO:0000313" key="1">
    <source>
        <dbReference type="EMBL" id="KHQ51237.1"/>
    </source>
</evidence>
<comment type="caution">
    <text evidence="1">The sequence shown here is derived from an EMBL/GenBank/DDBJ whole genome shotgun (WGS) entry which is preliminary data.</text>
</comment>
<proteinExistence type="predicted"/>
<sequence>MIAARYASPEAENALRAICTHLSMTGAQDENLALWLQELQAIAEDCENCAKPMGAMLASAEALCRAKGLDARAAALGRLRAEVHRYYLGAAGHWVEAWRETQAGGVLE</sequence>
<protein>
    <submittedName>
        <fullName evidence="1">Uncharacterized protein</fullName>
    </submittedName>
</protein>
<dbReference type="RefSeq" id="WP_043145006.1">
    <property type="nucleotide sequence ID" value="NZ_JSUQ01000019.1"/>
</dbReference>
<evidence type="ECO:0000313" key="2">
    <source>
        <dbReference type="Proteomes" id="UP000030960"/>
    </source>
</evidence>
<dbReference type="AlphaFoldDB" id="A0A0B3RT87"/>
<accession>A0A0B3RT87</accession>
<gene>
    <name evidence="1" type="ORF">OA50_04270</name>
</gene>
<organism evidence="1 2">
    <name type="scientific">Mameliella alba</name>
    <dbReference type="NCBI Taxonomy" id="561184"/>
    <lineage>
        <taxon>Bacteria</taxon>
        <taxon>Pseudomonadati</taxon>
        <taxon>Pseudomonadota</taxon>
        <taxon>Alphaproteobacteria</taxon>
        <taxon>Rhodobacterales</taxon>
        <taxon>Roseobacteraceae</taxon>
        <taxon>Mameliella</taxon>
    </lineage>
</organism>
<dbReference type="EMBL" id="JSUQ01000019">
    <property type="protein sequence ID" value="KHQ51237.1"/>
    <property type="molecule type" value="Genomic_DNA"/>
</dbReference>
<name>A0A0B3RT87_9RHOB</name>
<dbReference type="Proteomes" id="UP000030960">
    <property type="component" value="Unassembled WGS sequence"/>
</dbReference>